<evidence type="ECO:0000313" key="1">
    <source>
        <dbReference type="EMBL" id="CAB0033740.1"/>
    </source>
</evidence>
<protein>
    <submittedName>
        <fullName evidence="1">Uncharacterized protein</fullName>
    </submittedName>
</protein>
<proteinExistence type="predicted"/>
<reference evidence="1 2" key="1">
    <citation type="submission" date="2020-02" db="EMBL/GenBank/DDBJ databases">
        <authorList>
            <person name="Ferguson B K."/>
        </authorList>
    </citation>
    <scope>NUCLEOTIDE SEQUENCE [LARGE SCALE GENOMIC DNA]</scope>
</reference>
<name>A0A6H5IE63_9HYME</name>
<keyword evidence="2" id="KW-1185">Reference proteome</keyword>
<accession>A0A6H5IE63</accession>
<dbReference type="EMBL" id="CADCXV010000721">
    <property type="protein sequence ID" value="CAB0033740.1"/>
    <property type="molecule type" value="Genomic_DNA"/>
</dbReference>
<feature type="non-terminal residue" evidence="1">
    <location>
        <position position="452"/>
    </location>
</feature>
<organism evidence="1 2">
    <name type="scientific">Trichogramma brassicae</name>
    <dbReference type="NCBI Taxonomy" id="86971"/>
    <lineage>
        <taxon>Eukaryota</taxon>
        <taxon>Metazoa</taxon>
        <taxon>Ecdysozoa</taxon>
        <taxon>Arthropoda</taxon>
        <taxon>Hexapoda</taxon>
        <taxon>Insecta</taxon>
        <taxon>Pterygota</taxon>
        <taxon>Neoptera</taxon>
        <taxon>Endopterygota</taxon>
        <taxon>Hymenoptera</taxon>
        <taxon>Apocrita</taxon>
        <taxon>Proctotrupomorpha</taxon>
        <taxon>Chalcidoidea</taxon>
        <taxon>Trichogrammatidae</taxon>
        <taxon>Trichogramma</taxon>
    </lineage>
</organism>
<gene>
    <name evidence="1" type="ORF">TBRA_LOCUS5638</name>
</gene>
<sequence length="452" mass="51634">MYILYIRVLSALHICHLCRARGRPLGKSAHVERTMLAIAKYARASLKCYTAHVLAHTLIRITCIRTAEPADLGSVHYIRDALQRKLHGLHLDTRRSLMPFLTCWRAADRASRWVDGGPRGAHVDCSNYSLTGAPAGKADMSRNNSPSRYSRYGYGYGRQPPLQAPQPMQAQVTYASKFEESPMQKMNAIQKQLDYILRELERFMSFSEQDRMNKLASSDDPFYVALAELRLEHAQDLYADFYSLMKSFVALGGNPEPYEVPASDMFFRHAAHLTTVTAKESPQKSSSGQSSSHHSKDSFAEMMDEPLWDCGCDERCAALPELDAYLYILAMRTVKHTAGRVYIRFYAPIAKEEKSSRPNIEDQFCARAAQLAVRKLCIRNRFNFKTIESLTIFNLNRKSVRFIWTYCIYTYPIAQMGDESQFDDRYLSASGHLVRQTLHGHRLEHDAKRMTP</sequence>
<dbReference type="Proteomes" id="UP000479190">
    <property type="component" value="Unassembled WGS sequence"/>
</dbReference>
<dbReference type="AlphaFoldDB" id="A0A6H5IE63"/>
<evidence type="ECO:0000313" key="2">
    <source>
        <dbReference type="Proteomes" id="UP000479190"/>
    </source>
</evidence>